<sequence>MIEEKIGKILVFIAILFSLIIIISNIVGFFWLDSGAILIVSFIGALLLSKFIPKISVDKKVFGLIILLTIMLAYPVVFITPGFTAGADAVSTTMVRVLEGTIPLDHAQYGGLNLSYQLGFPLIANVFVEVAPIMPDYLWPWALVILAGALQLFFVYLFSGEFFKSEKAAFISTILFFGGKLVYENVYNGEFAWVMATSFMFLFLYLFLKKNKLQYIVFPVVFITHPAVGFNLLVFMGVYLAFYKIKIKEILKLLVSLILVIPLIIMSYFPLIYNILFNKTSMSEGIGLSIFKDLLALPPWVGTALSIVFILLLIYSILKKNFLKEKEQKFLFTFLIVSLAIFILFDFIGFMLAGRVVELILIAMLLLGTSLLTKLKLDKKKLSIILVIILVMSLFFFATSSRLDHYRNSTKNNLENIAFAAAFFEFDPSQEKVLFLSQGGGGKIGEYSNKIPFNLESAHMILLRDFSYYPSDSFDEFKNNILIWEEIFFENKIKLIDELDVKYIVVNKENFETKLNYPIVFEHSKFIVYEKN</sequence>
<feature type="transmembrane region" description="Helical" evidence="1">
    <location>
        <begin position="359"/>
        <end position="375"/>
    </location>
</feature>
<feature type="transmembrane region" description="Helical" evidence="1">
    <location>
        <begin position="382"/>
        <end position="399"/>
    </location>
</feature>
<feature type="transmembrane region" description="Helical" evidence="1">
    <location>
        <begin position="9"/>
        <end position="30"/>
    </location>
</feature>
<keyword evidence="1" id="KW-0812">Transmembrane</keyword>
<dbReference type="Proteomes" id="UP000722459">
    <property type="component" value="Unassembled WGS sequence"/>
</dbReference>
<feature type="transmembrane region" description="Helical" evidence="1">
    <location>
        <begin position="330"/>
        <end position="353"/>
    </location>
</feature>
<accession>A0A8T5GEH2</accession>
<feature type="transmembrane region" description="Helical" evidence="1">
    <location>
        <begin position="214"/>
        <end position="242"/>
    </location>
</feature>
<feature type="transmembrane region" description="Helical" evidence="1">
    <location>
        <begin position="36"/>
        <end position="52"/>
    </location>
</feature>
<feature type="transmembrane region" description="Helical" evidence="1">
    <location>
        <begin position="191"/>
        <end position="208"/>
    </location>
</feature>
<organism evidence="2 3">
    <name type="scientific">Candidatus Iainarchaeum sp</name>
    <dbReference type="NCBI Taxonomy" id="3101447"/>
    <lineage>
        <taxon>Archaea</taxon>
        <taxon>Candidatus Iainarchaeota</taxon>
        <taxon>Candidatus Iainarchaeia</taxon>
        <taxon>Candidatus Iainarchaeales</taxon>
        <taxon>Candidatus Iainarchaeaceae</taxon>
        <taxon>Candidatus Iainarchaeum</taxon>
    </lineage>
</organism>
<feature type="transmembrane region" description="Helical" evidence="1">
    <location>
        <begin position="64"/>
        <end position="84"/>
    </location>
</feature>
<gene>
    <name evidence="2" type="ORF">HON47_00745</name>
</gene>
<dbReference type="AlphaFoldDB" id="A0A8T5GEH2"/>
<evidence type="ECO:0000256" key="1">
    <source>
        <dbReference type="SAM" id="Phobius"/>
    </source>
</evidence>
<reference evidence="2" key="1">
    <citation type="journal article" date="2021" name="ISME J.">
        <title>Mercury methylation by metabolically versatile and cosmopolitan marine bacteria.</title>
        <authorList>
            <person name="Lin H."/>
            <person name="Ascher D.B."/>
            <person name="Myung Y."/>
            <person name="Lamborg C.H."/>
            <person name="Hallam S.J."/>
            <person name="Gionfriddo C.M."/>
            <person name="Holt K.E."/>
            <person name="Moreau J.W."/>
        </authorList>
    </citation>
    <scope>NUCLEOTIDE SEQUENCE</scope>
    <source>
        <strain evidence="2">SI075_bin30</strain>
    </source>
</reference>
<protein>
    <submittedName>
        <fullName evidence="2">Uncharacterized protein</fullName>
    </submittedName>
</protein>
<evidence type="ECO:0000313" key="3">
    <source>
        <dbReference type="Proteomes" id="UP000722459"/>
    </source>
</evidence>
<keyword evidence="1" id="KW-0472">Membrane</keyword>
<keyword evidence="1" id="KW-1133">Transmembrane helix</keyword>
<feature type="transmembrane region" description="Helical" evidence="1">
    <location>
        <begin position="254"/>
        <end position="277"/>
    </location>
</feature>
<feature type="transmembrane region" description="Helical" evidence="1">
    <location>
        <begin position="297"/>
        <end position="318"/>
    </location>
</feature>
<name>A0A8T5GEH2_9ARCH</name>
<feature type="transmembrane region" description="Helical" evidence="1">
    <location>
        <begin position="138"/>
        <end position="158"/>
    </location>
</feature>
<comment type="caution">
    <text evidence="2">The sequence shown here is derived from an EMBL/GenBank/DDBJ whole genome shotgun (WGS) entry which is preliminary data.</text>
</comment>
<proteinExistence type="predicted"/>
<dbReference type="EMBL" id="JABJNZ010000013">
    <property type="protein sequence ID" value="MBT4870087.1"/>
    <property type="molecule type" value="Genomic_DNA"/>
</dbReference>
<evidence type="ECO:0000313" key="2">
    <source>
        <dbReference type="EMBL" id="MBT4870087.1"/>
    </source>
</evidence>